<proteinExistence type="predicted"/>
<keyword evidence="1" id="KW-0862">Zinc</keyword>
<evidence type="ECO:0000313" key="4">
    <source>
        <dbReference type="EMBL" id="KAF8484807.1"/>
    </source>
</evidence>
<dbReference type="InterPro" id="IPR013087">
    <property type="entry name" value="Znf_C2H2_type"/>
</dbReference>
<evidence type="ECO:0000259" key="3">
    <source>
        <dbReference type="PROSITE" id="PS50157"/>
    </source>
</evidence>
<feature type="compositionally biased region" description="Polar residues" evidence="2">
    <location>
        <begin position="335"/>
        <end position="359"/>
    </location>
</feature>
<evidence type="ECO:0000313" key="5">
    <source>
        <dbReference type="Proteomes" id="UP000759537"/>
    </source>
</evidence>
<dbReference type="SMART" id="SM00355">
    <property type="entry name" value="ZnF_C2H2"/>
    <property type="match status" value="3"/>
</dbReference>
<name>A0A9P5N2J5_9AGAM</name>
<reference evidence="4" key="2">
    <citation type="journal article" date="2020" name="Nat. Commun.">
        <title>Large-scale genome sequencing of mycorrhizal fungi provides insights into the early evolution of symbiotic traits.</title>
        <authorList>
            <person name="Miyauchi S."/>
            <person name="Kiss E."/>
            <person name="Kuo A."/>
            <person name="Drula E."/>
            <person name="Kohler A."/>
            <person name="Sanchez-Garcia M."/>
            <person name="Morin E."/>
            <person name="Andreopoulos B."/>
            <person name="Barry K.W."/>
            <person name="Bonito G."/>
            <person name="Buee M."/>
            <person name="Carver A."/>
            <person name="Chen C."/>
            <person name="Cichocki N."/>
            <person name="Clum A."/>
            <person name="Culley D."/>
            <person name="Crous P.W."/>
            <person name="Fauchery L."/>
            <person name="Girlanda M."/>
            <person name="Hayes R.D."/>
            <person name="Keri Z."/>
            <person name="LaButti K."/>
            <person name="Lipzen A."/>
            <person name="Lombard V."/>
            <person name="Magnuson J."/>
            <person name="Maillard F."/>
            <person name="Murat C."/>
            <person name="Nolan M."/>
            <person name="Ohm R.A."/>
            <person name="Pangilinan J."/>
            <person name="Pereira M.F."/>
            <person name="Perotto S."/>
            <person name="Peter M."/>
            <person name="Pfister S."/>
            <person name="Riley R."/>
            <person name="Sitrit Y."/>
            <person name="Stielow J.B."/>
            <person name="Szollosi G."/>
            <person name="Zifcakova L."/>
            <person name="Stursova M."/>
            <person name="Spatafora J.W."/>
            <person name="Tedersoo L."/>
            <person name="Vaario L.M."/>
            <person name="Yamada A."/>
            <person name="Yan M."/>
            <person name="Wang P."/>
            <person name="Xu J."/>
            <person name="Bruns T."/>
            <person name="Baldrian P."/>
            <person name="Vilgalys R."/>
            <person name="Dunand C."/>
            <person name="Henrissat B."/>
            <person name="Grigoriev I.V."/>
            <person name="Hibbett D."/>
            <person name="Nagy L.G."/>
            <person name="Martin F.M."/>
        </authorList>
    </citation>
    <scope>NUCLEOTIDE SEQUENCE</scope>
    <source>
        <strain evidence="4">Prilba</strain>
    </source>
</reference>
<feature type="region of interest" description="Disordered" evidence="2">
    <location>
        <begin position="1"/>
        <end position="23"/>
    </location>
</feature>
<feature type="compositionally biased region" description="Polar residues" evidence="2">
    <location>
        <begin position="407"/>
        <end position="432"/>
    </location>
</feature>
<reference evidence="4" key="1">
    <citation type="submission" date="2019-10" db="EMBL/GenBank/DDBJ databases">
        <authorList>
            <consortium name="DOE Joint Genome Institute"/>
            <person name="Kuo A."/>
            <person name="Miyauchi S."/>
            <person name="Kiss E."/>
            <person name="Drula E."/>
            <person name="Kohler A."/>
            <person name="Sanchez-Garcia M."/>
            <person name="Andreopoulos B."/>
            <person name="Barry K.W."/>
            <person name="Bonito G."/>
            <person name="Buee M."/>
            <person name="Carver A."/>
            <person name="Chen C."/>
            <person name="Cichocki N."/>
            <person name="Clum A."/>
            <person name="Culley D."/>
            <person name="Crous P.W."/>
            <person name="Fauchery L."/>
            <person name="Girlanda M."/>
            <person name="Hayes R."/>
            <person name="Keri Z."/>
            <person name="LaButti K."/>
            <person name="Lipzen A."/>
            <person name="Lombard V."/>
            <person name="Magnuson J."/>
            <person name="Maillard F."/>
            <person name="Morin E."/>
            <person name="Murat C."/>
            <person name="Nolan M."/>
            <person name="Ohm R."/>
            <person name="Pangilinan J."/>
            <person name="Pereira M."/>
            <person name="Perotto S."/>
            <person name="Peter M."/>
            <person name="Riley R."/>
            <person name="Sitrit Y."/>
            <person name="Stielow B."/>
            <person name="Szollosi G."/>
            <person name="Zifcakova L."/>
            <person name="Stursova M."/>
            <person name="Spatafora J.W."/>
            <person name="Tedersoo L."/>
            <person name="Vaario L.-M."/>
            <person name="Yamada A."/>
            <person name="Yan M."/>
            <person name="Wang P."/>
            <person name="Xu J."/>
            <person name="Bruns T."/>
            <person name="Baldrian P."/>
            <person name="Vilgalys R."/>
            <person name="Henrissat B."/>
            <person name="Grigoriev I.V."/>
            <person name="Hibbett D."/>
            <person name="Nagy L.G."/>
            <person name="Martin F.M."/>
        </authorList>
    </citation>
    <scope>NUCLEOTIDE SEQUENCE</scope>
    <source>
        <strain evidence="4">Prilba</strain>
    </source>
</reference>
<feature type="region of interest" description="Disordered" evidence="2">
    <location>
        <begin position="292"/>
        <end position="311"/>
    </location>
</feature>
<keyword evidence="1" id="KW-0863">Zinc-finger</keyword>
<feature type="compositionally biased region" description="Polar residues" evidence="2">
    <location>
        <begin position="791"/>
        <end position="803"/>
    </location>
</feature>
<dbReference type="EMBL" id="WHVB01000003">
    <property type="protein sequence ID" value="KAF8484807.1"/>
    <property type="molecule type" value="Genomic_DNA"/>
</dbReference>
<sequence length="1125" mass="122049">MDGRNNPSNHQDTQSRQLANAMPQELNRIVQNGVTPEQFAENARQLEAYSRMNAMALQVYLQRQSQQAEQRRQDELRLIQLAQQLASGSQQQLPPPLPPPAPPLPHHRHALLAQQALASRNAPVIHNHGQSYNKVNTNNMASQHWSYVERARGPNVQRQQQHPSVNSSAPFINQNVYPPRETNPGTHSIGRAGVLSAPTIHASQIAQQHKPAPAFVHQAPQYPRYSGTTATSSRANTGHAGASGGTANHGVHPHGDLSELYPSWVRAYGDVKAASMAREHMQLWQQGRQMHPTVTNPVHSTVASPTVSVSAQNLQHPSQFQMSKPEGAAVPPLTHPQTQNWSSFSPVATTHGQQASSQLHAAAPLSHPHLPQTPTDDLTSGTDAIRPAQNSGDAHNSAEAQPHLENTAGSPVVTSTDIAPTPSALPSSQSASTQSILLASEEKGTALYTMRGLAASIKRSLNAERLAASMEEPASSDLHSQKRKRSSSIEAIDTRHRAKLSPPDLAVEKSYEQELVPKAEPQPVNIVSEPDDSAPTILPVSISEVSMPQQETVPHANGFQVSGSQHNSSHNFVPFSTLTGAVSFDNVADSVPVSHNPTPSSETTGVLEDLTTSQPTPQTVLHIPIEDPFVPVTQSSFNPLPFPHRTPTPPLAATITTLHDEGEVDGKAESTSSSHPSTILHETEIDSQLQLIPSGHEEDVEMSVTPVEDHVQTHFDIASSEISRAQDNDTLMQEADVFVRRAGSLDPSIEEIDRGTIGSPIVEYSGGETRSPPRAPEELAWGLTKTSPIRVQSTGSAEISGPSSMPKLPRKPRGKQEFYIAVPPASEWVLRAKRREAERKALDMEKAGQCHSREYTECELANRLCPRHCHWSGCQAVLNSMYALKQHVRQHQLEVEPVGPTMTVSCQWKQCRMVCKQFSLLLHLNRHIDKGMACVYDDCDERFSRIQDLAEHEKSEHADDEPPPSAVPRPPQLSSPVALPQTVPSYTTTTRPASKPSITTERHARLGPWTLGMIIGHPAAGSGGIDGLRVRRTTRLTDKALSIVPTPMLPGAGDSGQISPTCDFLGQSAEYDILEEPSVASSRVFGELNTVDVTGEFYEGSGRNARGGTPLSVTDSDSMLVEALL</sequence>
<dbReference type="GO" id="GO:0008270">
    <property type="term" value="F:zinc ion binding"/>
    <property type="evidence" value="ECO:0007669"/>
    <property type="project" value="UniProtKB-KW"/>
</dbReference>
<feature type="region of interest" description="Disordered" evidence="2">
    <location>
        <begin position="318"/>
        <end position="432"/>
    </location>
</feature>
<evidence type="ECO:0000256" key="2">
    <source>
        <dbReference type="SAM" id="MobiDB-lite"/>
    </source>
</evidence>
<organism evidence="4 5">
    <name type="scientific">Russula ochroleuca</name>
    <dbReference type="NCBI Taxonomy" id="152965"/>
    <lineage>
        <taxon>Eukaryota</taxon>
        <taxon>Fungi</taxon>
        <taxon>Dikarya</taxon>
        <taxon>Basidiomycota</taxon>
        <taxon>Agaricomycotina</taxon>
        <taxon>Agaricomycetes</taxon>
        <taxon>Russulales</taxon>
        <taxon>Russulaceae</taxon>
        <taxon>Russula</taxon>
    </lineage>
</organism>
<evidence type="ECO:0000256" key="1">
    <source>
        <dbReference type="PROSITE-ProRule" id="PRU00042"/>
    </source>
</evidence>
<comment type="caution">
    <text evidence="4">The sequence shown here is derived from an EMBL/GenBank/DDBJ whole genome shotgun (WGS) entry which is preliminary data.</text>
</comment>
<dbReference type="AlphaFoldDB" id="A0A9P5N2J5"/>
<feature type="compositionally biased region" description="Polar residues" evidence="2">
    <location>
        <begin position="982"/>
        <end position="999"/>
    </location>
</feature>
<gene>
    <name evidence="4" type="ORF">DFH94DRAFT_716182</name>
</gene>
<feature type="compositionally biased region" description="Pro residues" evidence="2">
    <location>
        <begin position="963"/>
        <end position="973"/>
    </location>
</feature>
<dbReference type="PROSITE" id="PS00028">
    <property type="entry name" value="ZINC_FINGER_C2H2_1"/>
    <property type="match status" value="2"/>
</dbReference>
<dbReference type="PROSITE" id="PS50157">
    <property type="entry name" value="ZINC_FINGER_C2H2_2"/>
    <property type="match status" value="1"/>
</dbReference>
<feature type="region of interest" description="Disordered" evidence="2">
    <location>
        <begin position="791"/>
        <end position="813"/>
    </location>
</feature>
<feature type="compositionally biased region" description="Polar residues" evidence="2">
    <location>
        <begin position="1"/>
        <end position="18"/>
    </location>
</feature>
<feature type="domain" description="C2H2-type" evidence="3">
    <location>
        <begin position="932"/>
        <end position="962"/>
    </location>
</feature>
<dbReference type="OrthoDB" id="3254002at2759"/>
<dbReference type="Gene3D" id="3.30.160.60">
    <property type="entry name" value="Classic Zinc Finger"/>
    <property type="match status" value="1"/>
</dbReference>
<feature type="compositionally biased region" description="Low complexity" evidence="2">
    <location>
        <begin position="297"/>
        <end position="311"/>
    </location>
</feature>
<feature type="region of interest" description="Disordered" evidence="2">
    <location>
        <begin position="226"/>
        <end position="253"/>
    </location>
</feature>
<feature type="region of interest" description="Disordered" evidence="2">
    <location>
        <begin position="950"/>
        <end position="1002"/>
    </location>
</feature>
<accession>A0A9P5N2J5</accession>
<protein>
    <recommendedName>
        <fullName evidence="3">C2H2-type domain-containing protein</fullName>
    </recommendedName>
</protein>
<feature type="region of interest" description="Disordered" evidence="2">
    <location>
        <begin position="468"/>
        <end position="505"/>
    </location>
</feature>
<keyword evidence="5" id="KW-1185">Reference proteome</keyword>
<keyword evidence="1" id="KW-0479">Metal-binding</keyword>
<dbReference type="Proteomes" id="UP000759537">
    <property type="component" value="Unassembled WGS sequence"/>
</dbReference>
<feature type="compositionally biased region" description="Polar residues" evidence="2">
    <location>
        <begin position="372"/>
        <end position="394"/>
    </location>
</feature>
<feature type="compositionally biased region" description="Polar residues" evidence="2">
    <location>
        <begin position="226"/>
        <end position="236"/>
    </location>
</feature>